<sequence length="122" mass="14119">MKLPQEASATYTKPARRPKKIKCSTRSMRSFQTVEKLHELLPDCDKISGLSQHLQVTQWMEYIDGKEKHDAFNSRMEEKQPSTTQESAKNSPNSNSNVKRNHKLRTRAKARHKLQNLTARVT</sequence>
<keyword evidence="3" id="KW-1185">Reference proteome</keyword>
<feature type="region of interest" description="Disordered" evidence="1">
    <location>
        <begin position="1"/>
        <end position="24"/>
    </location>
</feature>
<feature type="compositionally biased region" description="Basic residues" evidence="1">
    <location>
        <begin position="99"/>
        <end position="114"/>
    </location>
</feature>
<accession>A0A9Q3QAT3</accession>
<dbReference type="Proteomes" id="UP000765509">
    <property type="component" value="Unassembled WGS sequence"/>
</dbReference>
<protein>
    <submittedName>
        <fullName evidence="2">Uncharacterized protein</fullName>
    </submittedName>
</protein>
<gene>
    <name evidence="2" type="ORF">O181_131528</name>
</gene>
<feature type="compositionally biased region" description="Polar residues" evidence="1">
    <location>
        <begin position="81"/>
        <end position="98"/>
    </location>
</feature>
<comment type="caution">
    <text evidence="2">The sequence shown here is derived from an EMBL/GenBank/DDBJ whole genome shotgun (WGS) entry which is preliminary data.</text>
</comment>
<evidence type="ECO:0000313" key="2">
    <source>
        <dbReference type="EMBL" id="MBW0591813.1"/>
    </source>
</evidence>
<feature type="compositionally biased region" description="Basic and acidic residues" evidence="1">
    <location>
        <begin position="70"/>
        <end position="80"/>
    </location>
</feature>
<evidence type="ECO:0000313" key="3">
    <source>
        <dbReference type="Proteomes" id="UP000765509"/>
    </source>
</evidence>
<proteinExistence type="predicted"/>
<dbReference type="EMBL" id="AVOT02145131">
    <property type="protein sequence ID" value="MBW0591813.1"/>
    <property type="molecule type" value="Genomic_DNA"/>
</dbReference>
<feature type="region of interest" description="Disordered" evidence="1">
    <location>
        <begin position="70"/>
        <end position="122"/>
    </location>
</feature>
<name>A0A9Q3QAT3_9BASI</name>
<dbReference type="AlphaFoldDB" id="A0A9Q3QAT3"/>
<evidence type="ECO:0000256" key="1">
    <source>
        <dbReference type="SAM" id="MobiDB-lite"/>
    </source>
</evidence>
<feature type="compositionally biased region" description="Basic residues" evidence="1">
    <location>
        <begin position="14"/>
        <end position="23"/>
    </location>
</feature>
<organism evidence="2 3">
    <name type="scientific">Austropuccinia psidii MF-1</name>
    <dbReference type="NCBI Taxonomy" id="1389203"/>
    <lineage>
        <taxon>Eukaryota</taxon>
        <taxon>Fungi</taxon>
        <taxon>Dikarya</taxon>
        <taxon>Basidiomycota</taxon>
        <taxon>Pucciniomycotina</taxon>
        <taxon>Pucciniomycetes</taxon>
        <taxon>Pucciniales</taxon>
        <taxon>Sphaerophragmiaceae</taxon>
        <taxon>Austropuccinia</taxon>
    </lineage>
</organism>
<reference evidence="2" key="1">
    <citation type="submission" date="2021-03" db="EMBL/GenBank/DDBJ databases">
        <title>Draft genome sequence of rust myrtle Austropuccinia psidii MF-1, a brazilian biotype.</title>
        <authorList>
            <person name="Quecine M.C."/>
            <person name="Pachon D.M.R."/>
            <person name="Bonatelli M.L."/>
            <person name="Correr F.H."/>
            <person name="Franceschini L.M."/>
            <person name="Leite T.F."/>
            <person name="Margarido G.R.A."/>
            <person name="Almeida C.A."/>
            <person name="Ferrarezi J.A."/>
            <person name="Labate C.A."/>
        </authorList>
    </citation>
    <scope>NUCLEOTIDE SEQUENCE</scope>
    <source>
        <strain evidence="2">MF-1</strain>
    </source>
</reference>